<dbReference type="RefSeq" id="XP_011313035.1">
    <property type="nucleotide sequence ID" value="XM_011314733.1"/>
</dbReference>
<feature type="compositionally biased region" description="Basic and acidic residues" evidence="1">
    <location>
        <begin position="194"/>
        <end position="206"/>
    </location>
</feature>
<accession>A0A9R1TPR6</accession>
<dbReference type="EMBL" id="GBYB01015105">
    <property type="protein sequence ID" value="JAG84872.1"/>
    <property type="molecule type" value="Transcribed_RNA"/>
</dbReference>
<feature type="chain" id="PRO_5044541835" evidence="2">
    <location>
        <begin position="21"/>
        <end position="710"/>
    </location>
</feature>
<evidence type="ECO:0000256" key="2">
    <source>
        <dbReference type="SAM" id="SignalP"/>
    </source>
</evidence>
<protein>
    <submittedName>
        <fullName evidence="5">Mediator of RNA polymerase II transcription subunit 26</fullName>
    </submittedName>
</protein>
<keyword evidence="2" id="KW-0732">Signal</keyword>
<keyword evidence="4" id="KW-1185">Reference proteome</keyword>
<dbReference type="KEGG" id="fas:105272560"/>
<dbReference type="OrthoDB" id="8023715at2759"/>
<name>A0A0C9S010_9HYME</name>
<evidence type="ECO:0000313" key="3">
    <source>
        <dbReference type="EMBL" id="JAG84872.1"/>
    </source>
</evidence>
<evidence type="ECO:0000256" key="1">
    <source>
        <dbReference type="SAM" id="MobiDB-lite"/>
    </source>
</evidence>
<accession>A0A0C9S010</accession>
<feature type="compositionally biased region" description="Polar residues" evidence="1">
    <location>
        <begin position="54"/>
        <end position="63"/>
    </location>
</feature>
<feature type="compositionally biased region" description="Polar residues" evidence="1">
    <location>
        <begin position="683"/>
        <end position="700"/>
    </location>
</feature>
<feature type="compositionally biased region" description="Basic and acidic residues" evidence="1">
    <location>
        <begin position="622"/>
        <end position="632"/>
    </location>
</feature>
<dbReference type="GeneID" id="105272560"/>
<evidence type="ECO:0000313" key="5">
    <source>
        <dbReference type="RefSeq" id="XP_011313035.1"/>
    </source>
</evidence>
<reference evidence="3" key="1">
    <citation type="submission" date="2015-01" db="EMBL/GenBank/DDBJ databases">
        <title>Transcriptome Assembly of Fopius arisanus.</title>
        <authorList>
            <person name="Geib S."/>
        </authorList>
    </citation>
    <scope>NUCLEOTIDE SEQUENCE</scope>
</reference>
<feature type="signal peptide" evidence="2">
    <location>
        <begin position="1"/>
        <end position="20"/>
    </location>
</feature>
<dbReference type="AlphaFoldDB" id="A0A0C9S010"/>
<feature type="region of interest" description="Disordered" evidence="1">
    <location>
        <begin position="54"/>
        <end position="81"/>
    </location>
</feature>
<sequence length="710" mass="80170">MKAFSWIPWLLVIFICMAEARYKVRRPLPPPPPPPPQIYKKSWPIGHRVSMGNTVHINSNNNYPPKRPLFGKPQNFRRPMRPTYNAPPASWKNPMPLLSAIPNIPVHPQRQPIKEFQLMSKVPEYSPEYRPEPMVMPPTHRGGIDDDKGPIHTIPAPNLSLADKPYNPNDGTEHEHEDNRRFPNDGQYNNPASGHEDHRRFPHDGEYNPNVQVTNYGYGTLMTSVSPQRPVTSPTPTQNVYEVTETNEINFKDYQTVAPTYYTPDFDPSRISTGTSDIQSNELYLNHPQISRAGVVGTNIQFGQSNVPMQTNLHSSLHVGFPGTGQGQQQSGHVVFPGTGQAQQDIRGGQQAPDLHVGHPAAAGPPLSATQLYDLLNSFPQSFDEQYAGAQQPQLQQHLQQQLGQLFQAGVNPTAFSQPQMHSFNYDEQANKRLRKQQQQQLQQQVLVGQDYASGRVTAGYNLQPEQTLDVRNNPNVNQDSLGYQHPEPSAQAENNIDYDTAIAATSQNQNNYFGSSGGDDNVATSFYTTLPNREAAEKLAALAAAGNVNSQLMEHIRKQQKKQESEEAQGDEPLPSNHRIEYQVSEQLDDVPREENPRGRFRFGSQKYSHRQQIRQQQIKQEQEKADKHYEQQQPKPEEEDEEEKPLRIMVPEMQEKNPDEGTSVEKSVEDYDYDSIEPENSKSTTSNDETYENSSSEFGTRISGKNEK</sequence>
<feature type="compositionally biased region" description="Basic and acidic residues" evidence="1">
    <location>
        <begin position="171"/>
        <end position="183"/>
    </location>
</feature>
<reference evidence="5" key="2">
    <citation type="submission" date="2025-04" db="UniProtKB">
        <authorList>
            <consortium name="RefSeq"/>
        </authorList>
    </citation>
    <scope>IDENTIFICATION</scope>
    <source>
        <strain evidence="5">USDA-PBARC FA_bdor</strain>
        <tissue evidence="5">Whole organism</tissue>
    </source>
</reference>
<gene>
    <name evidence="5" type="primary">LOC105272560</name>
    <name evidence="3" type="ORF">g.26379</name>
</gene>
<feature type="region of interest" description="Disordered" evidence="1">
    <location>
        <begin position="554"/>
        <end position="710"/>
    </location>
</feature>
<dbReference type="Proteomes" id="UP000694866">
    <property type="component" value="Unplaced"/>
</dbReference>
<organism evidence="3">
    <name type="scientific">Fopius arisanus</name>
    <dbReference type="NCBI Taxonomy" id="64838"/>
    <lineage>
        <taxon>Eukaryota</taxon>
        <taxon>Metazoa</taxon>
        <taxon>Ecdysozoa</taxon>
        <taxon>Arthropoda</taxon>
        <taxon>Hexapoda</taxon>
        <taxon>Insecta</taxon>
        <taxon>Pterygota</taxon>
        <taxon>Neoptera</taxon>
        <taxon>Endopterygota</taxon>
        <taxon>Hymenoptera</taxon>
        <taxon>Apocrita</taxon>
        <taxon>Ichneumonoidea</taxon>
        <taxon>Braconidae</taxon>
        <taxon>Opiinae</taxon>
        <taxon>Fopius</taxon>
    </lineage>
</organism>
<evidence type="ECO:0000313" key="4">
    <source>
        <dbReference type="Proteomes" id="UP000694866"/>
    </source>
</evidence>
<feature type="compositionally biased region" description="Basic and acidic residues" evidence="1">
    <location>
        <begin position="555"/>
        <end position="566"/>
    </location>
</feature>
<feature type="region of interest" description="Disordered" evidence="1">
    <location>
        <begin position="151"/>
        <end position="208"/>
    </location>
</feature>
<proteinExistence type="predicted"/>